<accession>A0A679HUY9</accession>
<dbReference type="PRINTS" id="PR00344">
    <property type="entry name" value="BCTRLSENSOR"/>
</dbReference>
<sequence>MLAPLLFVWPLSIVVTYHYAMSVAANPFDQSLREDALAISRQVHFVDGATQPVVSFSRSAHALLRADETDVVYYHVISSEGKLLHGDRELPAPIPMQKPTTPENQVGFRDAELGGEELRVAYTLVTSPDNPKDWVLVEVGESLEKRNQLINQIVASVILPQFFIVPVVVVLVWFGLAQGLRPLQFLQARIASRRENDLSPMTVRRLPEEIQPLVEAFNDLLDRMRDNLEVQQRFIADAAHQLKTPLTALKTQAQLAMYEDEPDALRGSLQRIGSSVDRASHLVSQLLTLARAESSGGEIQAEAKVDLAALVREVAEEWVLPAAQKHLELDFEAPAGGVPVFGNAFLLRELVSNLIDNAIRYTSGTEAAPGLIHVRVSDVHEAPHGAQNEDGAIIKRPSRWAVLEIEDTGVGLNEVQAELVFERFFRVDDAKTSGSGLGLPIVREIATYHHGEAVLIPNASGQGVTARVRLPLYVVAPAAPAMPYRPPIMPGSV</sequence>
<evidence type="ECO:0000256" key="8">
    <source>
        <dbReference type="ARBA" id="ARBA00022989"/>
    </source>
</evidence>
<dbReference type="GO" id="GO:0005886">
    <property type="term" value="C:plasma membrane"/>
    <property type="evidence" value="ECO:0007669"/>
    <property type="project" value="TreeGrafter"/>
</dbReference>
<reference evidence="12" key="1">
    <citation type="submission" date="2020-01" db="EMBL/GenBank/DDBJ databases">
        <title>Phosphoaccumulans saitamaens gen. nov., sp. nov., a polyphosphate accumulating bacterium isolated from surface river water.</title>
        <authorList>
            <person name="Watanabe K."/>
            <person name="Suda W."/>
        </authorList>
    </citation>
    <scope>NUCLEOTIDE SEQUENCE [LARGE SCALE GENOMIC DNA]</scope>
    <source>
        <strain evidence="12">ICHIAU1</strain>
    </source>
</reference>
<dbReference type="EC" id="2.7.13.3" evidence="3"/>
<proteinExistence type="predicted"/>
<dbReference type="InterPro" id="IPR003594">
    <property type="entry name" value="HATPase_dom"/>
</dbReference>
<keyword evidence="8" id="KW-1133">Transmembrane helix</keyword>
<keyword evidence="6" id="KW-0812">Transmembrane</keyword>
<dbReference type="SMART" id="SM00388">
    <property type="entry name" value="HisKA"/>
    <property type="match status" value="1"/>
</dbReference>
<evidence type="ECO:0000256" key="6">
    <source>
        <dbReference type="ARBA" id="ARBA00022692"/>
    </source>
</evidence>
<evidence type="ECO:0000256" key="3">
    <source>
        <dbReference type="ARBA" id="ARBA00012438"/>
    </source>
</evidence>
<dbReference type="Pfam" id="PF00512">
    <property type="entry name" value="HisKA"/>
    <property type="match status" value="1"/>
</dbReference>
<keyword evidence="4" id="KW-0597">Phosphoprotein</keyword>
<dbReference type="Gene3D" id="1.10.287.130">
    <property type="match status" value="1"/>
</dbReference>
<dbReference type="CDD" id="cd00082">
    <property type="entry name" value="HisKA"/>
    <property type="match status" value="1"/>
</dbReference>
<name>A0A679HUY9_9RHOO</name>
<gene>
    <name evidence="11" type="ORF">ICHIAU1_02530</name>
</gene>
<evidence type="ECO:0000313" key="12">
    <source>
        <dbReference type="Proteomes" id="UP000463961"/>
    </source>
</evidence>
<dbReference type="InterPro" id="IPR005467">
    <property type="entry name" value="His_kinase_dom"/>
</dbReference>
<keyword evidence="9" id="KW-0902">Two-component regulatory system</keyword>
<dbReference type="InterPro" id="IPR036097">
    <property type="entry name" value="HisK_dim/P_sf"/>
</dbReference>
<dbReference type="Pfam" id="PF08521">
    <property type="entry name" value="2CSK_N"/>
    <property type="match status" value="1"/>
</dbReference>
<evidence type="ECO:0000256" key="2">
    <source>
        <dbReference type="ARBA" id="ARBA00004370"/>
    </source>
</evidence>
<keyword evidence="10" id="KW-0472">Membrane</keyword>
<keyword evidence="5" id="KW-0808">Transferase</keyword>
<evidence type="ECO:0000256" key="4">
    <source>
        <dbReference type="ARBA" id="ARBA00022553"/>
    </source>
</evidence>
<dbReference type="AlphaFoldDB" id="A0A679HUY9"/>
<comment type="catalytic activity">
    <reaction evidence="1">
        <text>ATP + protein L-histidine = ADP + protein N-phospho-L-histidine.</text>
        <dbReference type="EC" id="2.7.13.3"/>
    </reaction>
</comment>
<evidence type="ECO:0000256" key="5">
    <source>
        <dbReference type="ARBA" id="ARBA00022679"/>
    </source>
</evidence>
<organism evidence="11 12">
    <name type="scientific">Fluviibacter phosphoraccumulans</name>
    <dbReference type="NCBI Taxonomy" id="1751046"/>
    <lineage>
        <taxon>Bacteria</taxon>
        <taxon>Pseudomonadati</taxon>
        <taxon>Pseudomonadota</taxon>
        <taxon>Betaproteobacteria</taxon>
        <taxon>Rhodocyclales</taxon>
        <taxon>Fluviibacteraceae</taxon>
        <taxon>Fluviibacter</taxon>
    </lineage>
</organism>
<evidence type="ECO:0000256" key="9">
    <source>
        <dbReference type="ARBA" id="ARBA00023012"/>
    </source>
</evidence>
<dbReference type="PANTHER" id="PTHR45436:SF1">
    <property type="entry name" value="SENSOR PROTEIN QSEC"/>
    <property type="match status" value="1"/>
</dbReference>
<dbReference type="InterPro" id="IPR003660">
    <property type="entry name" value="HAMP_dom"/>
</dbReference>
<dbReference type="InterPro" id="IPR050428">
    <property type="entry name" value="TCS_sensor_his_kinase"/>
</dbReference>
<dbReference type="CDD" id="cd00075">
    <property type="entry name" value="HATPase"/>
    <property type="match status" value="1"/>
</dbReference>
<dbReference type="InterPro" id="IPR013727">
    <property type="entry name" value="2CSK_N"/>
</dbReference>
<dbReference type="SMART" id="SM00387">
    <property type="entry name" value="HATPase_c"/>
    <property type="match status" value="1"/>
</dbReference>
<keyword evidence="7 11" id="KW-0418">Kinase</keyword>
<dbReference type="Pfam" id="PF02518">
    <property type="entry name" value="HATPase_c"/>
    <property type="match status" value="1"/>
</dbReference>
<dbReference type="InterPro" id="IPR004358">
    <property type="entry name" value="Sig_transdc_His_kin-like_C"/>
</dbReference>
<dbReference type="InterPro" id="IPR036890">
    <property type="entry name" value="HATPase_C_sf"/>
</dbReference>
<dbReference type="EMBL" id="AP022345">
    <property type="protein sequence ID" value="BBU67970.1"/>
    <property type="molecule type" value="Genomic_DNA"/>
</dbReference>
<dbReference type="GO" id="GO:0000155">
    <property type="term" value="F:phosphorelay sensor kinase activity"/>
    <property type="evidence" value="ECO:0007669"/>
    <property type="project" value="InterPro"/>
</dbReference>
<dbReference type="PANTHER" id="PTHR45436">
    <property type="entry name" value="SENSOR HISTIDINE KINASE YKOH"/>
    <property type="match status" value="1"/>
</dbReference>
<dbReference type="Gene3D" id="3.30.565.10">
    <property type="entry name" value="Histidine kinase-like ATPase, C-terminal domain"/>
    <property type="match status" value="1"/>
</dbReference>
<evidence type="ECO:0000256" key="10">
    <source>
        <dbReference type="ARBA" id="ARBA00023136"/>
    </source>
</evidence>
<keyword evidence="12" id="KW-1185">Reference proteome</keyword>
<dbReference type="PROSITE" id="PS50885">
    <property type="entry name" value="HAMP"/>
    <property type="match status" value="1"/>
</dbReference>
<dbReference type="PROSITE" id="PS50109">
    <property type="entry name" value="HIS_KIN"/>
    <property type="match status" value="1"/>
</dbReference>
<dbReference type="Proteomes" id="UP000463961">
    <property type="component" value="Chromosome"/>
</dbReference>
<comment type="subcellular location">
    <subcellularLocation>
        <location evidence="2">Membrane</location>
    </subcellularLocation>
</comment>
<evidence type="ECO:0000256" key="7">
    <source>
        <dbReference type="ARBA" id="ARBA00022777"/>
    </source>
</evidence>
<dbReference type="SUPFAM" id="SSF55874">
    <property type="entry name" value="ATPase domain of HSP90 chaperone/DNA topoisomerase II/histidine kinase"/>
    <property type="match status" value="1"/>
</dbReference>
<evidence type="ECO:0000256" key="1">
    <source>
        <dbReference type="ARBA" id="ARBA00000085"/>
    </source>
</evidence>
<protein>
    <recommendedName>
        <fullName evidence="3">histidine kinase</fullName>
        <ecNumber evidence="3">2.7.13.3</ecNumber>
    </recommendedName>
</protein>
<evidence type="ECO:0000313" key="11">
    <source>
        <dbReference type="EMBL" id="BBU67970.1"/>
    </source>
</evidence>
<dbReference type="InterPro" id="IPR003661">
    <property type="entry name" value="HisK_dim/P_dom"/>
</dbReference>
<dbReference type="SUPFAM" id="SSF47384">
    <property type="entry name" value="Homodimeric domain of signal transducing histidine kinase"/>
    <property type="match status" value="1"/>
</dbReference>